<feature type="compositionally biased region" description="Pro residues" evidence="6">
    <location>
        <begin position="30"/>
        <end position="39"/>
    </location>
</feature>
<feature type="region of interest" description="Disordered" evidence="6">
    <location>
        <begin position="1"/>
        <end position="57"/>
    </location>
</feature>
<evidence type="ECO:0000256" key="3">
    <source>
        <dbReference type="ARBA" id="ARBA00022989"/>
    </source>
</evidence>
<feature type="transmembrane region" description="Helical" evidence="5">
    <location>
        <begin position="274"/>
        <end position="296"/>
    </location>
</feature>
<dbReference type="EMBL" id="JBHFQA010000006">
    <property type="protein sequence ID" value="KAL2097171.1"/>
    <property type="molecule type" value="Genomic_DNA"/>
</dbReference>
<evidence type="ECO:0000313" key="7">
    <source>
        <dbReference type="EMBL" id="KAL2097171.1"/>
    </source>
</evidence>
<feature type="transmembrane region" description="Helical" evidence="5">
    <location>
        <begin position="215"/>
        <end position="234"/>
    </location>
</feature>
<feature type="transmembrane region" description="Helical" evidence="5">
    <location>
        <begin position="183"/>
        <end position="203"/>
    </location>
</feature>
<dbReference type="AlphaFoldDB" id="A0ABD1KDU7"/>
<comment type="similarity">
    <text evidence="5">Belongs to the BI1 family.</text>
</comment>
<organism evidence="7 8">
    <name type="scientific">Coilia grayii</name>
    <name type="common">Gray's grenadier anchovy</name>
    <dbReference type="NCBI Taxonomy" id="363190"/>
    <lineage>
        <taxon>Eukaryota</taxon>
        <taxon>Metazoa</taxon>
        <taxon>Chordata</taxon>
        <taxon>Craniata</taxon>
        <taxon>Vertebrata</taxon>
        <taxon>Euteleostomi</taxon>
        <taxon>Actinopterygii</taxon>
        <taxon>Neopterygii</taxon>
        <taxon>Teleostei</taxon>
        <taxon>Clupei</taxon>
        <taxon>Clupeiformes</taxon>
        <taxon>Clupeoidei</taxon>
        <taxon>Engraulidae</taxon>
        <taxon>Coilinae</taxon>
        <taxon>Coilia</taxon>
    </lineage>
</organism>
<feature type="transmembrane region" description="Helical" evidence="5">
    <location>
        <begin position="127"/>
        <end position="146"/>
    </location>
</feature>
<evidence type="ECO:0000256" key="6">
    <source>
        <dbReference type="SAM" id="MobiDB-lite"/>
    </source>
</evidence>
<dbReference type="GO" id="GO:0016020">
    <property type="term" value="C:membrane"/>
    <property type="evidence" value="ECO:0007669"/>
    <property type="project" value="UniProtKB-SubCell"/>
</dbReference>
<keyword evidence="4 5" id="KW-0472">Membrane</keyword>
<dbReference type="Pfam" id="PF01027">
    <property type="entry name" value="Bax1-I"/>
    <property type="match status" value="1"/>
</dbReference>
<comment type="subcellular location">
    <subcellularLocation>
        <location evidence="1">Membrane</location>
        <topology evidence="1">Multi-pass membrane protein</topology>
    </subcellularLocation>
</comment>
<gene>
    <name evidence="7" type="ORF">ACEWY4_006378</name>
</gene>
<dbReference type="CDD" id="cd10428">
    <property type="entry name" value="LFG_like"/>
    <property type="match status" value="1"/>
</dbReference>
<protein>
    <submittedName>
        <fullName evidence="7">Uncharacterized protein</fullName>
    </submittedName>
</protein>
<feature type="transmembrane region" description="Helical" evidence="5">
    <location>
        <begin position="240"/>
        <end position="262"/>
    </location>
</feature>
<comment type="caution">
    <text evidence="7">The sequence shown here is derived from an EMBL/GenBank/DDBJ whole genome shotgun (WGS) entry which is preliminary data.</text>
</comment>
<sequence>MADADPQSSGDKERLLPTSSTCSQAKHMEQPPPYTPTPPLYGAHPSPSPYHPPQEPGLDAGYQCSSEGYPVGEDDSLLVSDFEDKSIRRAFIRKVFCVVTLQLLFTFSVVCVFTFSIEVKKAVQKNIWILLSALIVYLVVSFCLICCRSFSRRHPWNLVGLAVVTVTLSYLVGTVASRYSTPAVVIAMGSTLAISLAVIVFSAQTKVDFTICNGILVALSVNVLMLGFFSIFFYSTMLHVLYGFLGALLFSLFLVVDCQLVMGKQTYSLNPEEYVFAALIIYLDMINIFLYLLILLGGGRR</sequence>
<dbReference type="PANTHER" id="PTHR23291">
    <property type="entry name" value="BAX INHIBITOR-RELATED"/>
    <property type="match status" value="1"/>
</dbReference>
<reference evidence="7 8" key="1">
    <citation type="submission" date="2024-09" db="EMBL/GenBank/DDBJ databases">
        <title>A chromosome-level genome assembly of Gray's grenadier anchovy, Coilia grayii.</title>
        <authorList>
            <person name="Fu Z."/>
        </authorList>
    </citation>
    <scope>NUCLEOTIDE SEQUENCE [LARGE SCALE GENOMIC DNA]</scope>
    <source>
        <strain evidence="7">G4</strain>
        <tissue evidence="7">Muscle</tissue>
    </source>
</reference>
<dbReference type="InterPro" id="IPR006214">
    <property type="entry name" value="Bax_inhibitor_1-related"/>
</dbReference>
<keyword evidence="3 5" id="KW-1133">Transmembrane helix</keyword>
<proteinExistence type="inferred from homology"/>
<evidence type="ECO:0000313" key="8">
    <source>
        <dbReference type="Proteomes" id="UP001591681"/>
    </source>
</evidence>
<evidence type="ECO:0000256" key="2">
    <source>
        <dbReference type="ARBA" id="ARBA00022692"/>
    </source>
</evidence>
<name>A0ABD1KDU7_9TELE</name>
<dbReference type="PANTHER" id="PTHR23291:SF94">
    <property type="entry name" value="PROTEIN LIFEGUARD 1 ISOFORM X2"/>
    <property type="match status" value="1"/>
</dbReference>
<keyword evidence="8" id="KW-1185">Reference proteome</keyword>
<evidence type="ECO:0000256" key="4">
    <source>
        <dbReference type="ARBA" id="ARBA00023136"/>
    </source>
</evidence>
<accession>A0ABD1KDU7</accession>
<keyword evidence="2 5" id="KW-0812">Transmembrane</keyword>
<feature type="transmembrane region" description="Helical" evidence="5">
    <location>
        <begin position="95"/>
        <end position="115"/>
    </location>
</feature>
<evidence type="ECO:0000256" key="5">
    <source>
        <dbReference type="RuleBase" id="RU004379"/>
    </source>
</evidence>
<feature type="compositionally biased region" description="Pro residues" evidence="6">
    <location>
        <begin position="46"/>
        <end position="55"/>
    </location>
</feature>
<evidence type="ECO:0000256" key="1">
    <source>
        <dbReference type="ARBA" id="ARBA00004141"/>
    </source>
</evidence>
<feature type="transmembrane region" description="Helical" evidence="5">
    <location>
        <begin position="158"/>
        <end position="177"/>
    </location>
</feature>
<dbReference type="Proteomes" id="UP001591681">
    <property type="component" value="Unassembled WGS sequence"/>
</dbReference>